<name>A0A4V6HRL0_9FIRM</name>
<reference evidence="4 5" key="1">
    <citation type="journal article" date="2019" name="Anaerobe">
        <title>Detection of Robinsoniella peoriensis in multiple bone samples of a trauma patient.</title>
        <authorList>
            <person name="Schrottner P."/>
            <person name="Hartwich K."/>
            <person name="Bunk B."/>
            <person name="Schober I."/>
            <person name="Helbig S."/>
            <person name="Rudolph W.W."/>
            <person name="Gunzer F."/>
        </authorList>
    </citation>
    <scope>NUCLEOTIDE SEQUENCE [LARGE SCALE GENOMIC DNA]</scope>
    <source>
        <strain evidence="4 5">DSM 106044</strain>
    </source>
</reference>
<dbReference type="Proteomes" id="UP000306509">
    <property type="component" value="Unassembled WGS sequence"/>
</dbReference>
<dbReference type="GO" id="GO:0016757">
    <property type="term" value="F:glycosyltransferase activity"/>
    <property type="evidence" value="ECO:0007669"/>
    <property type="project" value="UniProtKB-KW"/>
</dbReference>
<evidence type="ECO:0000313" key="4">
    <source>
        <dbReference type="EMBL" id="TLC99497.1"/>
    </source>
</evidence>
<proteinExistence type="predicted"/>
<evidence type="ECO:0000256" key="1">
    <source>
        <dbReference type="ARBA" id="ARBA00022676"/>
    </source>
</evidence>
<dbReference type="SUPFAM" id="SSF53448">
    <property type="entry name" value="Nucleotide-diphospho-sugar transferases"/>
    <property type="match status" value="1"/>
</dbReference>
<evidence type="ECO:0000313" key="5">
    <source>
        <dbReference type="Proteomes" id="UP000306509"/>
    </source>
</evidence>
<dbReference type="InterPro" id="IPR029044">
    <property type="entry name" value="Nucleotide-diphossugar_trans"/>
</dbReference>
<protein>
    <submittedName>
        <fullName evidence="4">Putative glycosyltransferase EpsJ</fullName>
        <ecNumber evidence="4">2.4.-.-</ecNumber>
    </submittedName>
</protein>
<evidence type="ECO:0000256" key="2">
    <source>
        <dbReference type="ARBA" id="ARBA00022679"/>
    </source>
</evidence>
<dbReference type="AlphaFoldDB" id="A0A4V6HRL0"/>
<gene>
    <name evidence="4" type="primary">epsJ_2</name>
    <name evidence="4" type="ORF">DSM106044_03700</name>
</gene>
<feature type="domain" description="Glycosyltransferase 2-like" evidence="3">
    <location>
        <begin position="9"/>
        <end position="170"/>
    </location>
</feature>
<dbReference type="PANTHER" id="PTHR22916:SF51">
    <property type="entry name" value="GLYCOSYLTRANSFERASE EPSH-RELATED"/>
    <property type="match status" value="1"/>
</dbReference>
<keyword evidence="2 4" id="KW-0808">Transferase</keyword>
<dbReference type="STRING" id="180332.GCA_000797495_01123"/>
<dbReference type="PANTHER" id="PTHR22916">
    <property type="entry name" value="GLYCOSYLTRANSFERASE"/>
    <property type="match status" value="1"/>
</dbReference>
<dbReference type="Gene3D" id="3.90.550.10">
    <property type="entry name" value="Spore Coat Polysaccharide Biosynthesis Protein SpsA, Chain A"/>
    <property type="match status" value="1"/>
</dbReference>
<accession>A0A4V6HRL0</accession>
<dbReference type="EC" id="2.4.-.-" evidence="4"/>
<organism evidence="4 5">
    <name type="scientific">Robinsoniella peoriensis</name>
    <dbReference type="NCBI Taxonomy" id="180332"/>
    <lineage>
        <taxon>Bacteria</taxon>
        <taxon>Bacillati</taxon>
        <taxon>Bacillota</taxon>
        <taxon>Clostridia</taxon>
        <taxon>Lachnospirales</taxon>
        <taxon>Lachnospiraceae</taxon>
        <taxon>Robinsoniella</taxon>
    </lineage>
</organism>
<sequence length="334" mass="39043">MQRSKIKVSVIVPVYNTEAYLKECLDSLVHQTLPEIEIILINDGSTDSSEEIMKGYLKKYPDKIRMFTRVNGGQAAARNQGLSLCSGEYVGFVDSDDSVDSAMYEQMYKRAVLTSADMVECGYGYYEIKNGRKYRLKNYASVSEKKNKRELFLDPLVSPWNKLYKASVLKRAGVFFPEGLIYEDTAFYINLIPYINRAVYLEAEYVTHYYRKNSTQTQKHNPRAGEMITVIHEIIQFYHVHHFWDTYFAELEYFCVKILLCSSLGRIALLRDKKLKMDYQNQIVNIIDTYFSNYRSNKYLKRGIRGCILKLVNKYTIRGFGVVFGQFYRIRMKV</sequence>
<dbReference type="Pfam" id="PF00535">
    <property type="entry name" value="Glycos_transf_2"/>
    <property type="match status" value="1"/>
</dbReference>
<evidence type="ECO:0000259" key="3">
    <source>
        <dbReference type="Pfam" id="PF00535"/>
    </source>
</evidence>
<dbReference type="InterPro" id="IPR001173">
    <property type="entry name" value="Glyco_trans_2-like"/>
</dbReference>
<dbReference type="EMBL" id="QGQD01000069">
    <property type="protein sequence ID" value="TLC99497.1"/>
    <property type="molecule type" value="Genomic_DNA"/>
</dbReference>
<keyword evidence="5" id="KW-1185">Reference proteome</keyword>
<dbReference type="CDD" id="cd00761">
    <property type="entry name" value="Glyco_tranf_GTA_type"/>
    <property type="match status" value="1"/>
</dbReference>
<dbReference type="RefSeq" id="WP_138003320.1">
    <property type="nucleotide sequence ID" value="NZ_QGQD01000069.1"/>
</dbReference>
<comment type="caution">
    <text evidence="4">The sequence shown here is derived from an EMBL/GenBank/DDBJ whole genome shotgun (WGS) entry which is preliminary data.</text>
</comment>
<keyword evidence="1 4" id="KW-0328">Glycosyltransferase</keyword>